<comment type="caution">
    <text evidence="7">The sequence shown here is derived from an EMBL/GenBank/DDBJ whole genome shotgun (WGS) entry which is preliminary data.</text>
</comment>
<dbReference type="PATRIC" id="fig|1618577.3.peg.352"/>
<dbReference type="GO" id="GO:0006420">
    <property type="term" value="P:arginyl-tRNA aminoacylation"/>
    <property type="evidence" value="ECO:0007669"/>
    <property type="project" value="InterPro"/>
</dbReference>
<dbReference type="InterPro" id="IPR001278">
    <property type="entry name" value="Arg-tRNA-ligase"/>
</dbReference>
<protein>
    <recommendedName>
        <fullName evidence="1">arginine--tRNA ligase</fullName>
        <ecNumber evidence="1">6.1.1.19</ecNumber>
    </recommendedName>
</protein>
<dbReference type="InterPro" id="IPR008909">
    <property type="entry name" value="DALR_anticod-bd"/>
</dbReference>
<evidence type="ECO:0000256" key="2">
    <source>
        <dbReference type="ARBA" id="ARBA00022598"/>
    </source>
</evidence>
<organism evidence="7 8">
    <name type="scientific">Candidatus Woesebacteria bacterium GW2011_GWB1_41_10</name>
    <dbReference type="NCBI Taxonomy" id="1618577"/>
    <lineage>
        <taxon>Bacteria</taxon>
        <taxon>Candidatus Woeseibacteriota</taxon>
    </lineage>
</organism>
<name>A0A0G0WNQ1_9BACT</name>
<keyword evidence="4" id="KW-0067">ATP-binding</keyword>
<dbReference type="GO" id="GO:0004814">
    <property type="term" value="F:arginine-tRNA ligase activity"/>
    <property type="evidence" value="ECO:0007669"/>
    <property type="project" value="UniProtKB-EC"/>
</dbReference>
<keyword evidence="3" id="KW-0547">Nucleotide-binding</keyword>
<dbReference type="EC" id="6.1.1.19" evidence="1"/>
<reference evidence="7 8" key="1">
    <citation type="journal article" date="2015" name="Nature">
        <title>rRNA introns, odd ribosomes, and small enigmatic genomes across a large radiation of phyla.</title>
        <authorList>
            <person name="Brown C.T."/>
            <person name="Hug L.A."/>
            <person name="Thomas B.C."/>
            <person name="Sharon I."/>
            <person name="Castelle C.J."/>
            <person name="Singh A."/>
            <person name="Wilkins M.J."/>
            <person name="Williams K.H."/>
            <person name="Banfield J.F."/>
        </authorList>
    </citation>
    <scope>NUCLEOTIDE SEQUENCE [LARGE SCALE GENOMIC DNA]</scope>
</reference>
<dbReference type="SMART" id="SM00836">
    <property type="entry name" value="DALR_1"/>
    <property type="match status" value="1"/>
</dbReference>
<dbReference type="GO" id="GO:0005524">
    <property type="term" value="F:ATP binding"/>
    <property type="evidence" value="ECO:0007669"/>
    <property type="project" value="UniProtKB-KW"/>
</dbReference>
<dbReference type="Proteomes" id="UP000033858">
    <property type="component" value="Unassembled WGS sequence"/>
</dbReference>
<evidence type="ECO:0000256" key="4">
    <source>
        <dbReference type="ARBA" id="ARBA00022840"/>
    </source>
</evidence>
<evidence type="ECO:0000313" key="8">
    <source>
        <dbReference type="Proteomes" id="UP000033858"/>
    </source>
</evidence>
<evidence type="ECO:0000313" key="7">
    <source>
        <dbReference type="EMBL" id="KKR86065.1"/>
    </source>
</evidence>
<dbReference type="PANTHER" id="PTHR11956:SF5">
    <property type="entry name" value="ARGININE--TRNA LIGASE, CYTOPLASMIC"/>
    <property type="match status" value="1"/>
</dbReference>
<evidence type="ECO:0000256" key="3">
    <source>
        <dbReference type="ARBA" id="ARBA00022741"/>
    </source>
</evidence>
<accession>A0A0G0WNQ1</accession>
<evidence type="ECO:0000259" key="6">
    <source>
        <dbReference type="SMART" id="SM00836"/>
    </source>
</evidence>
<feature type="domain" description="DALR anticodon binding" evidence="6">
    <location>
        <begin position="1"/>
        <end position="68"/>
    </location>
</feature>
<dbReference type="SUPFAM" id="SSF47323">
    <property type="entry name" value="Anticodon-binding domain of a subclass of class I aminoacyl-tRNA synthetases"/>
    <property type="match status" value="1"/>
</dbReference>
<comment type="catalytic activity">
    <reaction evidence="5">
        <text>tRNA(Arg) + L-arginine + ATP = L-arginyl-tRNA(Arg) + AMP + diphosphate</text>
        <dbReference type="Rhea" id="RHEA:20301"/>
        <dbReference type="Rhea" id="RHEA-COMP:9658"/>
        <dbReference type="Rhea" id="RHEA-COMP:9673"/>
        <dbReference type="ChEBI" id="CHEBI:30616"/>
        <dbReference type="ChEBI" id="CHEBI:32682"/>
        <dbReference type="ChEBI" id="CHEBI:33019"/>
        <dbReference type="ChEBI" id="CHEBI:78442"/>
        <dbReference type="ChEBI" id="CHEBI:78513"/>
        <dbReference type="ChEBI" id="CHEBI:456215"/>
        <dbReference type="EC" id="6.1.1.19"/>
    </reaction>
</comment>
<evidence type="ECO:0000256" key="1">
    <source>
        <dbReference type="ARBA" id="ARBA00012837"/>
    </source>
</evidence>
<gene>
    <name evidence="7" type="ORF">UU32_C0023G0008</name>
</gene>
<dbReference type="EMBL" id="LCAE01000023">
    <property type="protein sequence ID" value="KKR86065.1"/>
    <property type="molecule type" value="Genomic_DNA"/>
</dbReference>
<dbReference type="Pfam" id="PF05746">
    <property type="entry name" value="DALR_1"/>
    <property type="match status" value="1"/>
</dbReference>
<sequence>YSPNILCNYLYDLASKFNTFYNKCRILPADTTRQVSADFTWRVKLTAATGRVLKTGLNLLGIEAPERM</sequence>
<dbReference type="Gene3D" id="1.10.730.10">
    <property type="entry name" value="Isoleucyl-tRNA Synthetase, Domain 1"/>
    <property type="match status" value="1"/>
</dbReference>
<dbReference type="PANTHER" id="PTHR11956">
    <property type="entry name" value="ARGINYL-TRNA SYNTHETASE"/>
    <property type="match status" value="1"/>
</dbReference>
<feature type="non-terminal residue" evidence="7">
    <location>
        <position position="1"/>
    </location>
</feature>
<evidence type="ECO:0000256" key="5">
    <source>
        <dbReference type="ARBA" id="ARBA00049339"/>
    </source>
</evidence>
<dbReference type="InterPro" id="IPR009080">
    <property type="entry name" value="tRNAsynth_Ia_anticodon-bd"/>
</dbReference>
<dbReference type="AlphaFoldDB" id="A0A0G0WNQ1"/>
<keyword evidence="2 7" id="KW-0436">Ligase</keyword>
<proteinExistence type="predicted"/>